<feature type="region of interest" description="Disordered" evidence="6">
    <location>
        <begin position="308"/>
        <end position="357"/>
    </location>
</feature>
<evidence type="ECO:0000313" key="9">
    <source>
        <dbReference type="Proteomes" id="UP001385951"/>
    </source>
</evidence>
<gene>
    <name evidence="8" type="ORF">QCA50_001142</name>
</gene>
<dbReference type="PROSITE" id="PS50157">
    <property type="entry name" value="ZINC_FINGER_C2H2_2"/>
    <property type="match status" value="2"/>
</dbReference>
<dbReference type="SMART" id="SM00355">
    <property type="entry name" value="ZnF_C2H2"/>
    <property type="match status" value="2"/>
</dbReference>
<dbReference type="GO" id="GO:0000981">
    <property type="term" value="F:DNA-binding transcription factor activity, RNA polymerase II-specific"/>
    <property type="evidence" value="ECO:0007669"/>
    <property type="project" value="TreeGrafter"/>
</dbReference>
<dbReference type="FunFam" id="3.30.160.60:FF:000100">
    <property type="entry name" value="Zinc finger 45-like"/>
    <property type="match status" value="1"/>
</dbReference>
<dbReference type="AlphaFoldDB" id="A0AAW0GYN6"/>
<dbReference type="PROSITE" id="PS00028">
    <property type="entry name" value="ZINC_FINGER_C2H2_1"/>
    <property type="match status" value="2"/>
</dbReference>
<feature type="compositionally biased region" description="Polar residues" evidence="6">
    <location>
        <begin position="158"/>
        <end position="175"/>
    </location>
</feature>
<protein>
    <recommendedName>
        <fullName evidence="7">C2H2-type domain-containing protein</fullName>
    </recommendedName>
</protein>
<dbReference type="PANTHER" id="PTHR23235:SF120">
    <property type="entry name" value="KRUPPEL-LIKE FACTOR 15"/>
    <property type="match status" value="1"/>
</dbReference>
<evidence type="ECO:0000256" key="2">
    <source>
        <dbReference type="ARBA" id="ARBA00022737"/>
    </source>
</evidence>
<dbReference type="Gene3D" id="3.30.160.60">
    <property type="entry name" value="Classic Zinc Finger"/>
    <property type="match status" value="2"/>
</dbReference>
<accession>A0AAW0GYN6</accession>
<name>A0AAW0GYN6_9APHY</name>
<dbReference type="InterPro" id="IPR036236">
    <property type="entry name" value="Znf_C2H2_sf"/>
</dbReference>
<reference evidence="8 9" key="1">
    <citation type="submission" date="2022-09" db="EMBL/GenBank/DDBJ databases">
        <authorList>
            <person name="Palmer J.M."/>
        </authorList>
    </citation>
    <scope>NUCLEOTIDE SEQUENCE [LARGE SCALE GENOMIC DNA]</scope>
    <source>
        <strain evidence="8 9">DSM 7382</strain>
    </source>
</reference>
<keyword evidence="1" id="KW-0479">Metal-binding</keyword>
<keyword evidence="4" id="KW-0862">Zinc</keyword>
<organism evidence="8 9">
    <name type="scientific">Cerrena zonata</name>
    <dbReference type="NCBI Taxonomy" id="2478898"/>
    <lineage>
        <taxon>Eukaryota</taxon>
        <taxon>Fungi</taxon>
        <taxon>Dikarya</taxon>
        <taxon>Basidiomycota</taxon>
        <taxon>Agaricomycotina</taxon>
        <taxon>Agaricomycetes</taxon>
        <taxon>Polyporales</taxon>
        <taxon>Cerrenaceae</taxon>
        <taxon>Cerrena</taxon>
    </lineage>
</organism>
<feature type="compositionally biased region" description="Low complexity" evidence="6">
    <location>
        <begin position="8"/>
        <end position="22"/>
    </location>
</feature>
<feature type="compositionally biased region" description="Polar residues" evidence="6">
    <location>
        <begin position="213"/>
        <end position="225"/>
    </location>
</feature>
<evidence type="ECO:0000313" key="8">
    <source>
        <dbReference type="EMBL" id="KAK7696485.1"/>
    </source>
</evidence>
<feature type="region of interest" description="Disordered" evidence="6">
    <location>
        <begin position="1"/>
        <end position="120"/>
    </location>
</feature>
<sequence>MSHTQRGSSPQQSPSPSVSLPSFREMFPEYTVASGSIRRRSGTSADMMQDRRCQAPRAPPHDKHSEQYSVDARRTTVKIGEGDDRAVRVGFPTGYRNSDMRRPEPYNSVPNHDRTPTTSGLEAYHTSNADEATSSCFFDVLRPHPFTSDLEHIASTSDVTTVSRGHQPYPSSYSVRTAPHAITTSNAPSRTHPPELPSSSRNGPSSSHHSGNANRPSGSNPNHSYHANPHGVVMSLPSEPSDDKKHCCPQCQKRFNRPSSLKIHVNTHTGVKPFSCSFPGCTRRFNVNSNMRRHYRNHFSGRRQSDFIYSNQPMNQGPPQVTTSQSFEPVTSTPSPRSTEFGSRSPSPEFDDSEEEY</sequence>
<evidence type="ECO:0000256" key="4">
    <source>
        <dbReference type="ARBA" id="ARBA00022833"/>
    </source>
</evidence>
<evidence type="ECO:0000256" key="1">
    <source>
        <dbReference type="ARBA" id="ARBA00022723"/>
    </source>
</evidence>
<comment type="caution">
    <text evidence="8">The sequence shown here is derived from an EMBL/GenBank/DDBJ whole genome shotgun (WGS) entry which is preliminary data.</text>
</comment>
<feature type="region of interest" description="Disordered" evidence="6">
    <location>
        <begin position="183"/>
        <end position="246"/>
    </location>
</feature>
<feature type="region of interest" description="Disordered" evidence="6">
    <location>
        <begin position="158"/>
        <end position="177"/>
    </location>
</feature>
<evidence type="ECO:0000259" key="7">
    <source>
        <dbReference type="PROSITE" id="PS50157"/>
    </source>
</evidence>
<dbReference type="Pfam" id="PF00096">
    <property type="entry name" value="zf-C2H2"/>
    <property type="match status" value="2"/>
</dbReference>
<proteinExistence type="predicted"/>
<dbReference type="Proteomes" id="UP001385951">
    <property type="component" value="Unassembled WGS sequence"/>
</dbReference>
<dbReference type="GO" id="GO:0000978">
    <property type="term" value="F:RNA polymerase II cis-regulatory region sequence-specific DNA binding"/>
    <property type="evidence" value="ECO:0007669"/>
    <property type="project" value="TreeGrafter"/>
</dbReference>
<keyword evidence="3 5" id="KW-0863">Zinc-finger</keyword>
<feature type="domain" description="C2H2-type" evidence="7">
    <location>
        <begin position="274"/>
        <end position="303"/>
    </location>
</feature>
<evidence type="ECO:0000256" key="5">
    <source>
        <dbReference type="PROSITE-ProRule" id="PRU00042"/>
    </source>
</evidence>
<dbReference type="PANTHER" id="PTHR23235">
    <property type="entry name" value="KRUEPPEL-LIKE TRANSCRIPTION FACTOR"/>
    <property type="match status" value="1"/>
</dbReference>
<keyword evidence="9" id="KW-1185">Reference proteome</keyword>
<feature type="compositionally biased region" description="Basic and acidic residues" evidence="6">
    <location>
        <begin position="48"/>
        <end position="87"/>
    </location>
</feature>
<feature type="compositionally biased region" description="Low complexity" evidence="6">
    <location>
        <begin position="197"/>
        <end position="212"/>
    </location>
</feature>
<evidence type="ECO:0000256" key="6">
    <source>
        <dbReference type="SAM" id="MobiDB-lite"/>
    </source>
</evidence>
<evidence type="ECO:0000256" key="3">
    <source>
        <dbReference type="ARBA" id="ARBA00022771"/>
    </source>
</evidence>
<keyword evidence="2" id="KW-0677">Repeat</keyword>
<dbReference type="GO" id="GO:0008270">
    <property type="term" value="F:zinc ion binding"/>
    <property type="evidence" value="ECO:0007669"/>
    <property type="project" value="UniProtKB-KW"/>
</dbReference>
<feature type="compositionally biased region" description="Polar residues" evidence="6">
    <location>
        <begin position="308"/>
        <end position="342"/>
    </location>
</feature>
<dbReference type="SUPFAM" id="SSF57667">
    <property type="entry name" value="beta-beta-alpha zinc fingers"/>
    <property type="match status" value="1"/>
</dbReference>
<dbReference type="InterPro" id="IPR013087">
    <property type="entry name" value="Znf_C2H2_type"/>
</dbReference>
<dbReference type="EMBL" id="JASBNA010000001">
    <property type="protein sequence ID" value="KAK7696485.1"/>
    <property type="molecule type" value="Genomic_DNA"/>
</dbReference>
<feature type="domain" description="C2H2-type" evidence="7">
    <location>
        <begin position="246"/>
        <end position="273"/>
    </location>
</feature>